<comment type="similarity">
    <text evidence="2 8">Belongs to the cytochrome P450 family.</text>
</comment>
<dbReference type="SUPFAM" id="SSF48264">
    <property type="entry name" value="Cytochrome P450"/>
    <property type="match status" value="1"/>
</dbReference>
<evidence type="ECO:0000256" key="3">
    <source>
        <dbReference type="ARBA" id="ARBA00022617"/>
    </source>
</evidence>
<gene>
    <name evidence="9" type="ORF">GCM10023318_61130</name>
</gene>
<keyword evidence="5 8" id="KW-0560">Oxidoreductase</keyword>
<evidence type="ECO:0000256" key="5">
    <source>
        <dbReference type="ARBA" id="ARBA00023002"/>
    </source>
</evidence>
<comment type="caution">
    <text evidence="9">The sequence shown here is derived from an EMBL/GenBank/DDBJ whole genome shotgun (WGS) entry which is preliminary data.</text>
</comment>
<dbReference type="InterPro" id="IPR001128">
    <property type="entry name" value="Cyt_P450"/>
</dbReference>
<dbReference type="CDD" id="cd20625">
    <property type="entry name" value="CYP164-like"/>
    <property type="match status" value="1"/>
</dbReference>
<evidence type="ECO:0000313" key="9">
    <source>
        <dbReference type="EMBL" id="GAA5069623.1"/>
    </source>
</evidence>
<keyword evidence="3 8" id="KW-0349">Heme</keyword>
<evidence type="ECO:0000256" key="1">
    <source>
        <dbReference type="ARBA" id="ARBA00001971"/>
    </source>
</evidence>
<accession>A0ABP9L5Q2</accession>
<dbReference type="EMBL" id="BAABJM010000010">
    <property type="protein sequence ID" value="GAA5069623.1"/>
    <property type="molecule type" value="Genomic_DNA"/>
</dbReference>
<comment type="cofactor">
    <cofactor evidence="1">
        <name>heme</name>
        <dbReference type="ChEBI" id="CHEBI:30413"/>
    </cofactor>
</comment>
<dbReference type="PROSITE" id="PS00086">
    <property type="entry name" value="CYTOCHROME_P450"/>
    <property type="match status" value="1"/>
</dbReference>
<dbReference type="InterPro" id="IPR002397">
    <property type="entry name" value="Cyt_P450_B"/>
</dbReference>
<evidence type="ECO:0000256" key="7">
    <source>
        <dbReference type="ARBA" id="ARBA00023033"/>
    </source>
</evidence>
<proteinExistence type="inferred from homology"/>
<keyword evidence="10" id="KW-1185">Reference proteome</keyword>
<dbReference type="Gene3D" id="1.10.630.10">
    <property type="entry name" value="Cytochrome P450"/>
    <property type="match status" value="1"/>
</dbReference>
<dbReference type="InterPro" id="IPR017972">
    <property type="entry name" value="Cyt_P450_CS"/>
</dbReference>
<name>A0ABP9L5Q2_9NOCA</name>
<keyword evidence="6 8" id="KW-0408">Iron</keyword>
<dbReference type="PANTHER" id="PTHR46696">
    <property type="entry name" value="P450, PUTATIVE (EUROFUNG)-RELATED"/>
    <property type="match status" value="1"/>
</dbReference>
<evidence type="ECO:0000256" key="2">
    <source>
        <dbReference type="ARBA" id="ARBA00010617"/>
    </source>
</evidence>
<dbReference type="Proteomes" id="UP001500603">
    <property type="component" value="Unassembled WGS sequence"/>
</dbReference>
<evidence type="ECO:0000313" key="10">
    <source>
        <dbReference type="Proteomes" id="UP001500603"/>
    </source>
</evidence>
<dbReference type="PRINTS" id="PR00359">
    <property type="entry name" value="BP450"/>
</dbReference>
<organism evidence="9 10">
    <name type="scientific">Nocardia callitridis</name>
    <dbReference type="NCBI Taxonomy" id="648753"/>
    <lineage>
        <taxon>Bacteria</taxon>
        <taxon>Bacillati</taxon>
        <taxon>Actinomycetota</taxon>
        <taxon>Actinomycetes</taxon>
        <taxon>Mycobacteriales</taxon>
        <taxon>Nocardiaceae</taxon>
        <taxon>Nocardia</taxon>
    </lineage>
</organism>
<sequence>MKTWIRWAMLHGGPGMYLRARARRGETLAQIMTDPHARIDPYSYGDRIRAEGRLVRTPASWVTADHEICRNVLRDKNFGVTSTDGSGLPQPIPRIARATDLAVVSPVEPPAMLMVDPPDHTRYRKLVAQEFTPRAVRRLQDRIAEVTDELLEGLQARQNADLITDFASQLPVSIISEILGVPKSRQDEMLEIGEAGAPLLDLGLPWRTYRAAIAALRYGQDFLTEHIEELRADPGDNILSKLTTGGELTMRELLASAVLLAGAGFETTVNLIGNGIVLLHQNPEQLDLLRADPELWPGAIEEILRMDSPVQLTSRTALCDTEIAGQRIRQGSMVTLLIGTANRDPKTFENPNTFDITRSNAREHLSFSSGVHSCLGANLARMEGAVALRSLHERFPELRLAGAPQRRGLVNLRGYQHIPAVPGVRAKVESA</sequence>
<reference evidence="10" key="1">
    <citation type="journal article" date="2019" name="Int. J. Syst. Evol. Microbiol.">
        <title>The Global Catalogue of Microorganisms (GCM) 10K type strain sequencing project: providing services to taxonomists for standard genome sequencing and annotation.</title>
        <authorList>
            <consortium name="The Broad Institute Genomics Platform"/>
            <consortium name="The Broad Institute Genome Sequencing Center for Infectious Disease"/>
            <person name="Wu L."/>
            <person name="Ma J."/>
        </authorList>
    </citation>
    <scope>NUCLEOTIDE SEQUENCE [LARGE SCALE GENOMIC DNA]</scope>
    <source>
        <strain evidence="10">JCM 18298</strain>
    </source>
</reference>
<evidence type="ECO:0000256" key="8">
    <source>
        <dbReference type="RuleBase" id="RU000461"/>
    </source>
</evidence>
<dbReference type="Pfam" id="PF00067">
    <property type="entry name" value="p450"/>
    <property type="match status" value="1"/>
</dbReference>
<dbReference type="InterPro" id="IPR036396">
    <property type="entry name" value="Cyt_P450_sf"/>
</dbReference>
<keyword evidence="7 8" id="KW-0503">Monooxygenase</keyword>
<dbReference type="RefSeq" id="WP_345499906.1">
    <property type="nucleotide sequence ID" value="NZ_BAABJM010000010.1"/>
</dbReference>
<evidence type="ECO:0000256" key="4">
    <source>
        <dbReference type="ARBA" id="ARBA00022723"/>
    </source>
</evidence>
<protein>
    <submittedName>
        <fullName evidence="9">Cytochrome P450</fullName>
    </submittedName>
</protein>
<evidence type="ECO:0000256" key="6">
    <source>
        <dbReference type="ARBA" id="ARBA00023004"/>
    </source>
</evidence>
<dbReference type="PANTHER" id="PTHR46696:SF4">
    <property type="entry name" value="BIOTIN BIOSYNTHESIS CYTOCHROME P450"/>
    <property type="match status" value="1"/>
</dbReference>
<keyword evidence="4 8" id="KW-0479">Metal-binding</keyword>